<sequence>MDNVLLIFYFLFTH</sequence>
<organism evidence="1">
    <name type="scientific">Lepeophtheirus salmonis</name>
    <name type="common">Salmon louse</name>
    <name type="synonym">Caligus salmonis</name>
    <dbReference type="NCBI Taxonomy" id="72036"/>
    <lineage>
        <taxon>Eukaryota</taxon>
        <taxon>Metazoa</taxon>
        <taxon>Ecdysozoa</taxon>
        <taxon>Arthropoda</taxon>
        <taxon>Crustacea</taxon>
        <taxon>Multicrustacea</taxon>
        <taxon>Hexanauplia</taxon>
        <taxon>Copepoda</taxon>
        <taxon>Siphonostomatoida</taxon>
        <taxon>Caligidae</taxon>
        <taxon>Lepeophtheirus</taxon>
    </lineage>
</organism>
<dbReference type="EMBL" id="HACA01026523">
    <property type="protein sequence ID" value="CDW43884.1"/>
    <property type="molecule type" value="Transcribed_RNA"/>
</dbReference>
<accession>A0A0K2V088</accession>
<evidence type="ECO:0000313" key="1">
    <source>
        <dbReference type="EMBL" id="CDW43884.1"/>
    </source>
</evidence>
<reference evidence="1" key="1">
    <citation type="submission" date="2014-05" db="EMBL/GenBank/DDBJ databases">
        <authorList>
            <person name="Chronopoulou M."/>
        </authorList>
    </citation>
    <scope>NUCLEOTIDE SEQUENCE</scope>
    <source>
        <tissue evidence="1">Whole organism</tissue>
    </source>
</reference>
<name>A0A0K2V088_LEPSM</name>
<protein>
    <submittedName>
        <fullName evidence="1">Uncharacterized protein</fullName>
    </submittedName>
</protein>
<proteinExistence type="predicted"/>